<keyword evidence="1" id="KW-0732">Signal</keyword>
<evidence type="ECO:0000313" key="3">
    <source>
        <dbReference type="Proteomes" id="UP001064632"/>
    </source>
</evidence>
<reference evidence="2" key="1">
    <citation type="submission" date="2022-09" db="EMBL/GenBank/DDBJ databases">
        <title>Tahibacter sp. nov., isolated from a fresh water.</title>
        <authorList>
            <person name="Baek J.H."/>
            <person name="Lee J.K."/>
            <person name="Kim J.M."/>
            <person name="Jeon C.O."/>
        </authorList>
    </citation>
    <scope>NUCLEOTIDE SEQUENCE</scope>
    <source>
        <strain evidence="2">W38</strain>
    </source>
</reference>
<gene>
    <name evidence="2" type="ORF">N4264_03970</name>
</gene>
<feature type="signal peptide" evidence="1">
    <location>
        <begin position="1"/>
        <end position="26"/>
    </location>
</feature>
<keyword evidence="3" id="KW-1185">Reference proteome</keyword>
<organism evidence="2 3">
    <name type="scientific">Tahibacter amnicola</name>
    <dbReference type="NCBI Taxonomy" id="2976241"/>
    <lineage>
        <taxon>Bacteria</taxon>
        <taxon>Pseudomonadati</taxon>
        <taxon>Pseudomonadota</taxon>
        <taxon>Gammaproteobacteria</taxon>
        <taxon>Lysobacterales</taxon>
        <taxon>Rhodanobacteraceae</taxon>
        <taxon>Tahibacter</taxon>
    </lineage>
</organism>
<dbReference type="Proteomes" id="UP001064632">
    <property type="component" value="Chromosome"/>
</dbReference>
<dbReference type="RefSeq" id="WP_261695781.1">
    <property type="nucleotide sequence ID" value="NZ_CP104694.1"/>
</dbReference>
<evidence type="ECO:0000313" key="2">
    <source>
        <dbReference type="EMBL" id="UXI68822.1"/>
    </source>
</evidence>
<sequence>MSRRGLGIARCLVLLLLLTGVCMAQAPSPQTPLTPEPDRRGVEQTYLTYPEWFLVFSSAEYADFVRSQPPSRFPFIGHVRQFWRGYAAVDSAIRDKYPPNDEYHTMIRVIGVSTSIEYGLRRAYESLIGRLSEATTAYPATDEDQLAARAAQEYVDFIRLRPWYEFDFASRLRAVWTAPWWGKDPLRKWERKYALTTEFAAKALYGWVIRKATHAAYGEARDTTLAVIDHLPDGLETELPKLTPLAPPDERGVLVSLPRYEPFSHYASVLAQRQVRFVEIAGNRSLILVTALTPRGWAAPAEFGAPLFVEPVMTRPDRQRVALQVPVAALDQALRTLSQPPMVLEHVFDY</sequence>
<protein>
    <submittedName>
        <fullName evidence="2">Uncharacterized protein</fullName>
    </submittedName>
</protein>
<accession>A0ABY6BGB3</accession>
<name>A0ABY6BGB3_9GAMM</name>
<dbReference type="EMBL" id="CP104694">
    <property type="protein sequence ID" value="UXI68822.1"/>
    <property type="molecule type" value="Genomic_DNA"/>
</dbReference>
<evidence type="ECO:0000256" key="1">
    <source>
        <dbReference type="SAM" id="SignalP"/>
    </source>
</evidence>
<proteinExistence type="predicted"/>
<feature type="chain" id="PRO_5047430031" evidence="1">
    <location>
        <begin position="27"/>
        <end position="350"/>
    </location>
</feature>